<comment type="caution">
    <text evidence="1">The sequence shown here is derived from an EMBL/GenBank/DDBJ whole genome shotgun (WGS) entry which is preliminary data.</text>
</comment>
<dbReference type="AlphaFoldDB" id="A0AB74FDN6"/>
<proteinExistence type="predicted"/>
<sequence length="102" mass="11717">MSADEFIDDCPEWMLYRTVYDCAADIDLEEIEEMFASVRSQLPNPESVLWRYDKCELETYTALSAELKVNPRALNAEIQRACTCAQIGMEFKYSEDEEGEAA</sequence>
<name>A0AB74FDN6_9MYCO</name>
<dbReference type="EMBL" id="FSQE01000004">
    <property type="protein sequence ID" value="SIM96598.1"/>
    <property type="molecule type" value="Genomic_DNA"/>
</dbReference>
<evidence type="ECO:0000313" key="2">
    <source>
        <dbReference type="Proteomes" id="UP000184831"/>
    </source>
</evidence>
<accession>A0AB74FDN6</accession>
<organism evidence="1 2">
    <name type="scientific">Mycobacteroides abscessus subsp. abscessus</name>
    <dbReference type="NCBI Taxonomy" id="1185650"/>
    <lineage>
        <taxon>Bacteria</taxon>
        <taxon>Bacillati</taxon>
        <taxon>Actinomycetota</taxon>
        <taxon>Actinomycetes</taxon>
        <taxon>Mycobacteriales</taxon>
        <taxon>Mycobacteriaceae</taxon>
        <taxon>Mycobacteroides</taxon>
        <taxon>Mycobacteroides abscessus</taxon>
    </lineage>
</organism>
<reference evidence="1 2" key="1">
    <citation type="submission" date="2016-11" db="EMBL/GenBank/DDBJ databases">
        <authorList>
            <consortium name="Pathogen Informatics"/>
        </authorList>
    </citation>
    <scope>NUCLEOTIDE SEQUENCE [LARGE SCALE GENOMIC DNA]</scope>
    <source>
        <strain evidence="1 2">696</strain>
    </source>
</reference>
<protein>
    <submittedName>
        <fullName evidence="1">Uncharacterized protein</fullName>
    </submittedName>
</protein>
<evidence type="ECO:0000313" key="1">
    <source>
        <dbReference type="EMBL" id="SIM96598.1"/>
    </source>
</evidence>
<dbReference type="Proteomes" id="UP000184831">
    <property type="component" value="Unassembled WGS sequence"/>
</dbReference>
<gene>
    <name evidence="1" type="ORF">SAMEA2152244_02810</name>
</gene>